<dbReference type="Proteomes" id="UP000010474">
    <property type="component" value="Chromosome"/>
</dbReference>
<dbReference type="Pfam" id="PF05866">
    <property type="entry name" value="RusA"/>
    <property type="match status" value="1"/>
</dbReference>
<proteinExistence type="predicted"/>
<reference evidence="2" key="1">
    <citation type="journal article" date="2013" name="Proc. Natl. Acad. Sci. U.S.A.">
        <title>Improving the coverage of the cyanobacterial phylum using diversity-driven genome sequencing.</title>
        <authorList>
            <person name="Shih P.M."/>
            <person name="Wu D."/>
            <person name="Latifi A."/>
            <person name="Axen S.D."/>
            <person name="Fewer D.P."/>
            <person name="Talla E."/>
            <person name="Calteau A."/>
            <person name="Cai F."/>
            <person name="Tandeau de Marsac N."/>
            <person name="Rippka R."/>
            <person name="Herdman M."/>
            <person name="Sivonen K."/>
            <person name="Coursin T."/>
            <person name="Laurent T."/>
            <person name="Goodwin L."/>
            <person name="Nolan M."/>
            <person name="Davenport K.W."/>
            <person name="Han C.S."/>
            <person name="Rubin E.M."/>
            <person name="Eisen J.A."/>
            <person name="Woyke T."/>
            <person name="Gugger M."/>
            <person name="Kerfeld C.A."/>
        </authorList>
    </citation>
    <scope>NUCLEOTIDE SEQUENCE [LARGE SCALE GENOMIC DNA]</scope>
    <source>
        <strain evidence="2">ATCC 27899 / PCC 7122</strain>
    </source>
</reference>
<dbReference type="eggNOG" id="ENOG5033PMA">
    <property type="taxonomic scope" value="Bacteria"/>
</dbReference>
<dbReference type="HOGENOM" id="CLU_1244238_0_0_3"/>
<dbReference type="GO" id="GO:0006281">
    <property type="term" value="P:DNA repair"/>
    <property type="evidence" value="ECO:0007669"/>
    <property type="project" value="InterPro"/>
</dbReference>
<dbReference type="GO" id="GO:0000287">
    <property type="term" value="F:magnesium ion binding"/>
    <property type="evidence" value="ECO:0007669"/>
    <property type="project" value="InterPro"/>
</dbReference>
<accession>K9ZFZ0</accession>
<gene>
    <name evidence="1" type="ordered locus">Anacy_2196</name>
</gene>
<dbReference type="AlphaFoldDB" id="K9ZFZ0"/>
<dbReference type="PATRIC" id="fig|272123.3.peg.2398"/>
<dbReference type="Gene3D" id="3.30.1330.70">
    <property type="entry name" value="Holliday junction resolvase RusA"/>
    <property type="match status" value="1"/>
</dbReference>
<dbReference type="SUPFAM" id="SSF103084">
    <property type="entry name" value="Holliday junction resolvase RusA"/>
    <property type="match status" value="1"/>
</dbReference>
<dbReference type="GO" id="GO:0006310">
    <property type="term" value="P:DNA recombination"/>
    <property type="evidence" value="ECO:0007669"/>
    <property type="project" value="InterPro"/>
</dbReference>
<dbReference type="InterPro" id="IPR008822">
    <property type="entry name" value="Endonuclease_RusA-like"/>
</dbReference>
<dbReference type="RefSeq" id="WP_015214296.1">
    <property type="nucleotide sequence ID" value="NC_019771.1"/>
</dbReference>
<sequence>MSQFPYKQVEEIKKEVVTSQIHRITSAYNFILVGDVQIDIKWHIHEQNRYESDSSADVDNIIKPILDALCGHKGILINDCQVQAISCRWIDWESDNQEIIITIQMFFNDEWLLKSGLIFTHMGKGICYPILLNDIDPKYTLVILEDLESKIARRDELMAKGMSYYHAQGVMSIQRVFHISRVQDFDIIQLNDLKKQLLTESEILKDF</sequence>
<dbReference type="KEGG" id="acy:Anacy_2196"/>
<protein>
    <submittedName>
        <fullName evidence="1">Uncharacterized protein</fullName>
    </submittedName>
</protein>
<keyword evidence="2" id="KW-1185">Reference proteome</keyword>
<organism evidence="1 2">
    <name type="scientific">Anabaena cylindrica (strain ATCC 27899 / PCC 7122)</name>
    <dbReference type="NCBI Taxonomy" id="272123"/>
    <lineage>
        <taxon>Bacteria</taxon>
        <taxon>Bacillati</taxon>
        <taxon>Cyanobacteriota</taxon>
        <taxon>Cyanophyceae</taxon>
        <taxon>Nostocales</taxon>
        <taxon>Nostocaceae</taxon>
        <taxon>Anabaena</taxon>
    </lineage>
</organism>
<dbReference type="InterPro" id="IPR036614">
    <property type="entry name" value="RusA-like_sf"/>
</dbReference>
<evidence type="ECO:0000313" key="1">
    <source>
        <dbReference type="EMBL" id="AFZ57659.1"/>
    </source>
</evidence>
<dbReference type="EMBL" id="CP003659">
    <property type="protein sequence ID" value="AFZ57659.1"/>
    <property type="molecule type" value="Genomic_DNA"/>
</dbReference>
<name>K9ZFZ0_ANACC</name>
<evidence type="ECO:0000313" key="2">
    <source>
        <dbReference type="Proteomes" id="UP000010474"/>
    </source>
</evidence>